<accession>A0ACA9LNL1</accession>
<dbReference type="EMBL" id="CAJVQC010004491">
    <property type="protein sequence ID" value="CAG8541266.1"/>
    <property type="molecule type" value="Genomic_DNA"/>
</dbReference>
<sequence length="101" mass="11412">GGVPEHPEHANLQEPQRTEHFEVQTPEMKLRELQKGASVQLEATNIQVPHRPVQTELHSGYCLIIGEAKIVEKTIKKIQKIKILNSIIMNNERGSRKSGNI</sequence>
<name>A0ACA9LNL1_9GLOM</name>
<gene>
    <name evidence="1" type="ORF">RPERSI_LOCUS3562</name>
</gene>
<evidence type="ECO:0000313" key="2">
    <source>
        <dbReference type="Proteomes" id="UP000789920"/>
    </source>
</evidence>
<evidence type="ECO:0000313" key="1">
    <source>
        <dbReference type="EMBL" id="CAG8541266.1"/>
    </source>
</evidence>
<feature type="non-terminal residue" evidence="1">
    <location>
        <position position="1"/>
    </location>
</feature>
<comment type="caution">
    <text evidence="1">The sequence shown here is derived from an EMBL/GenBank/DDBJ whole genome shotgun (WGS) entry which is preliminary data.</text>
</comment>
<organism evidence="1 2">
    <name type="scientific">Racocetra persica</name>
    <dbReference type="NCBI Taxonomy" id="160502"/>
    <lineage>
        <taxon>Eukaryota</taxon>
        <taxon>Fungi</taxon>
        <taxon>Fungi incertae sedis</taxon>
        <taxon>Mucoromycota</taxon>
        <taxon>Glomeromycotina</taxon>
        <taxon>Glomeromycetes</taxon>
        <taxon>Diversisporales</taxon>
        <taxon>Gigasporaceae</taxon>
        <taxon>Racocetra</taxon>
    </lineage>
</organism>
<protein>
    <submittedName>
        <fullName evidence="1">7137_t:CDS:1</fullName>
    </submittedName>
</protein>
<proteinExistence type="predicted"/>
<reference evidence="1" key="1">
    <citation type="submission" date="2021-06" db="EMBL/GenBank/DDBJ databases">
        <authorList>
            <person name="Kallberg Y."/>
            <person name="Tangrot J."/>
            <person name="Rosling A."/>
        </authorList>
    </citation>
    <scope>NUCLEOTIDE SEQUENCE</scope>
    <source>
        <strain evidence="1">MA461A</strain>
    </source>
</reference>
<keyword evidence="2" id="KW-1185">Reference proteome</keyword>
<dbReference type="Proteomes" id="UP000789920">
    <property type="component" value="Unassembled WGS sequence"/>
</dbReference>